<keyword evidence="1" id="KW-0732">Signal</keyword>
<evidence type="ECO:0000313" key="2">
    <source>
        <dbReference type="EMBL" id="MXU86100.1"/>
    </source>
</evidence>
<accession>A0A6B0UBG6</accession>
<dbReference type="AlphaFoldDB" id="A0A6B0UBG6"/>
<evidence type="ECO:0000256" key="1">
    <source>
        <dbReference type="SAM" id="SignalP"/>
    </source>
</evidence>
<proteinExistence type="predicted"/>
<organism evidence="2">
    <name type="scientific">Ixodes ricinus</name>
    <name type="common">Common tick</name>
    <name type="synonym">Acarus ricinus</name>
    <dbReference type="NCBI Taxonomy" id="34613"/>
    <lineage>
        <taxon>Eukaryota</taxon>
        <taxon>Metazoa</taxon>
        <taxon>Ecdysozoa</taxon>
        <taxon>Arthropoda</taxon>
        <taxon>Chelicerata</taxon>
        <taxon>Arachnida</taxon>
        <taxon>Acari</taxon>
        <taxon>Parasitiformes</taxon>
        <taxon>Ixodida</taxon>
        <taxon>Ixodoidea</taxon>
        <taxon>Ixodidae</taxon>
        <taxon>Ixodinae</taxon>
        <taxon>Ixodes</taxon>
    </lineage>
</organism>
<feature type="signal peptide" evidence="1">
    <location>
        <begin position="1"/>
        <end position="22"/>
    </location>
</feature>
<protein>
    <submittedName>
        <fullName evidence="2">Putative secreted protein</fullName>
    </submittedName>
</protein>
<dbReference type="EMBL" id="GIFC01004017">
    <property type="protein sequence ID" value="MXU86100.1"/>
    <property type="molecule type" value="Transcribed_RNA"/>
</dbReference>
<name>A0A6B0UBG6_IXORI</name>
<reference evidence="2" key="1">
    <citation type="submission" date="2019-12" db="EMBL/GenBank/DDBJ databases">
        <title>An insight into the sialome of adult female Ixodes ricinus ticks feeding for 6 days.</title>
        <authorList>
            <person name="Perner J."/>
            <person name="Ribeiro J.M.C."/>
        </authorList>
    </citation>
    <scope>NUCLEOTIDE SEQUENCE</scope>
    <source>
        <strain evidence="2">Semi-engorged</strain>
        <tissue evidence="2">Salivary glands</tissue>
    </source>
</reference>
<sequence>MFAVRFLQLLDIFIPILYLCSSQTLDQGWPSCGSRAACDSLRIKVRLTAPCPPPWHSPKKRNGTRFKSKDRSRFGSLVLLQPYILLDCF</sequence>
<feature type="chain" id="PRO_5025683929" evidence="1">
    <location>
        <begin position="23"/>
        <end position="89"/>
    </location>
</feature>